<protein>
    <submittedName>
        <fullName evidence="1">Uncharacterized protein</fullName>
    </submittedName>
</protein>
<dbReference type="InterPro" id="IPR004242">
    <property type="entry name" value="Transposase_21"/>
</dbReference>
<sequence length="234" mass="26726">MPPESVLRMFHSRCRHLWCRGSQRPAEAITYGVMRTLSKVVKMSHILRCYLSHVGRVMEAFDYEFLKFASDPRNINLGLASDGFNPFGHMSTTYSLRSPGMEIEVYLQPLIGILKELWSLGGSSKLHDGSVERRPRLFVLNGHEILEQLYSLEFPMITMVLLDFIDPTFTRFIEIKCSSAERSSGGRTSDILRISVILNWLVPTHLQIEESCARLAFLMRPLPYSRISGAINDE</sequence>
<gene>
    <name evidence="1" type="ORF">E5676_scaffold1275G00350</name>
</gene>
<dbReference type="Proteomes" id="UP000321947">
    <property type="component" value="Unassembled WGS sequence"/>
</dbReference>
<name>A0A5D3CTU8_CUCMM</name>
<reference evidence="1 2" key="1">
    <citation type="submission" date="2019-08" db="EMBL/GenBank/DDBJ databases">
        <title>Draft genome sequences of two oriental melons (Cucumis melo L. var makuwa).</title>
        <authorList>
            <person name="Kwon S.-Y."/>
        </authorList>
    </citation>
    <scope>NUCLEOTIDE SEQUENCE [LARGE SCALE GENOMIC DNA]</scope>
    <source>
        <strain evidence="2">cv. Chang Bougi</strain>
        <tissue evidence="1">Leaf</tissue>
    </source>
</reference>
<accession>A0A5D3CTU8</accession>
<dbReference type="Pfam" id="PF02992">
    <property type="entry name" value="Transposase_21"/>
    <property type="match status" value="1"/>
</dbReference>
<proteinExistence type="predicted"/>
<organism evidence="1 2">
    <name type="scientific">Cucumis melo var. makuwa</name>
    <name type="common">Oriental melon</name>
    <dbReference type="NCBI Taxonomy" id="1194695"/>
    <lineage>
        <taxon>Eukaryota</taxon>
        <taxon>Viridiplantae</taxon>
        <taxon>Streptophyta</taxon>
        <taxon>Embryophyta</taxon>
        <taxon>Tracheophyta</taxon>
        <taxon>Spermatophyta</taxon>
        <taxon>Magnoliopsida</taxon>
        <taxon>eudicotyledons</taxon>
        <taxon>Gunneridae</taxon>
        <taxon>Pentapetalae</taxon>
        <taxon>rosids</taxon>
        <taxon>fabids</taxon>
        <taxon>Cucurbitales</taxon>
        <taxon>Cucurbitaceae</taxon>
        <taxon>Benincaseae</taxon>
        <taxon>Cucumis</taxon>
    </lineage>
</organism>
<comment type="caution">
    <text evidence="1">The sequence shown here is derived from an EMBL/GenBank/DDBJ whole genome shotgun (WGS) entry which is preliminary data.</text>
</comment>
<evidence type="ECO:0000313" key="1">
    <source>
        <dbReference type="EMBL" id="TYK14638.1"/>
    </source>
</evidence>
<dbReference type="AlphaFoldDB" id="A0A5D3CTU8"/>
<evidence type="ECO:0000313" key="2">
    <source>
        <dbReference type="Proteomes" id="UP000321947"/>
    </source>
</evidence>
<dbReference type="EMBL" id="SSTD01009221">
    <property type="protein sequence ID" value="TYK14638.1"/>
    <property type="molecule type" value="Genomic_DNA"/>
</dbReference>